<reference evidence="6 7" key="1">
    <citation type="submission" date="2019-08" db="EMBL/GenBank/DDBJ databases">
        <title>In-depth cultivation of the pig gut microbiome towards novel bacterial diversity and tailored functional studies.</title>
        <authorList>
            <person name="Wylensek D."/>
            <person name="Hitch T.C.A."/>
            <person name="Clavel T."/>
        </authorList>
    </citation>
    <scope>NUCLEOTIDE SEQUENCE [LARGE SCALE GENOMIC DNA]</scope>
    <source>
        <strain evidence="6 7">WB01_CNA04</strain>
    </source>
</reference>
<proteinExistence type="inferred from homology"/>
<comment type="caution">
    <text evidence="6">The sequence shown here is derived from an EMBL/GenBank/DDBJ whole genome shotgun (WGS) entry which is preliminary data.</text>
</comment>
<dbReference type="SUPFAM" id="SSF56349">
    <property type="entry name" value="DNA breaking-rejoining enzymes"/>
    <property type="match status" value="1"/>
</dbReference>
<dbReference type="Gene3D" id="1.10.150.130">
    <property type="match status" value="1"/>
</dbReference>
<dbReference type="Gene3D" id="1.10.443.10">
    <property type="entry name" value="Intergrase catalytic core"/>
    <property type="match status" value="1"/>
</dbReference>
<evidence type="ECO:0000256" key="2">
    <source>
        <dbReference type="ARBA" id="ARBA00023125"/>
    </source>
</evidence>
<dbReference type="GO" id="GO:0003677">
    <property type="term" value="F:DNA binding"/>
    <property type="evidence" value="ECO:0007669"/>
    <property type="project" value="UniProtKB-KW"/>
</dbReference>
<dbReference type="CDD" id="cd01189">
    <property type="entry name" value="INT_ICEBs1_C_like"/>
    <property type="match status" value="1"/>
</dbReference>
<dbReference type="Proteomes" id="UP000434342">
    <property type="component" value="Unassembled WGS sequence"/>
</dbReference>
<keyword evidence="3" id="KW-0233">DNA recombination</keyword>
<evidence type="ECO:0000256" key="3">
    <source>
        <dbReference type="ARBA" id="ARBA00023172"/>
    </source>
</evidence>
<dbReference type="RefSeq" id="WP_154539682.1">
    <property type="nucleotide sequence ID" value="NZ_VUND01000001.1"/>
</dbReference>
<evidence type="ECO:0000313" key="6">
    <source>
        <dbReference type="EMBL" id="MST59732.1"/>
    </source>
</evidence>
<accession>A0A6N7X660</accession>
<dbReference type="GO" id="GO:0006310">
    <property type="term" value="P:DNA recombination"/>
    <property type="evidence" value="ECO:0007669"/>
    <property type="project" value="UniProtKB-KW"/>
</dbReference>
<evidence type="ECO:0000256" key="4">
    <source>
        <dbReference type="SAM" id="Coils"/>
    </source>
</evidence>
<keyword evidence="4" id="KW-0175">Coiled coil</keyword>
<dbReference type="InterPro" id="IPR002104">
    <property type="entry name" value="Integrase_catalytic"/>
</dbReference>
<dbReference type="PANTHER" id="PTHR30349">
    <property type="entry name" value="PHAGE INTEGRASE-RELATED"/>
    <property type="match status" value="1"/>
</dbReference>
<dbReference type="InterPro" id="IPR011010">
    <property type="entry name" value="DNA_brk_join_enz"/>
</dbReference>
<feature type="coiled-coil region" evidence="4">
    <location>
        <begin position="81"/>
        <end position="108"/>
    </location>
</feature>
<dbReference type="InterPro" id="IPR010998">
    <property type="entry name" value="Integrase_recombinase_N"/>
</dbReference>
<evidence type="ECO:0000259" key="5">
    <source>
        <dbReference type="PROSITE" id="PS51898"/>
    </source>
</evidence>
<organism evidence="6 7">
    <name type="scientific">Parafannyhessea umbonata</name>
    <dbReference type="NCBI Taxonomy" id="604330"/>
    <lineage>
        <taxon>Bacteria</taxon>
        <taxon>Bacillati</taxon>
        <taxon>Actinomycetota</taxon>
        <taxon>Coriobacteriia</taxon>
        <taxon>Coriobacteriales</taxon>
        <taxon>Atopobiaceae</taxon>
        <taxon>Parafannyhessea</taxon>
    </lineage>
</organism>
<evidence type="ECO:0000313" key="7">
    <source>
        <dbReference type="Proteomes" id="UP000434342"/>
    </source>
</evidence>
<keyword evidence="2" id="KW-0238">DNA-binding</keyword>
<dbReference type="InterPro" id="IPR050090">
    <property type="entry name" value="Tyrosine_recombinase_XerCD"/>
</dbReference>
<name>A0A6N7X660_9ACTN</name>
<sequence>MTVSVSQRTNDPITCGTDTPIYPWRARLKYWIEVGRNEDGSPIYERKEKTHSLPKTITTEKGAVQAANEWVNELKKKQAGYDGVAEKLRREKAAAEEAERQRKAEEERRAHEVTVCGQIDAYITELFEGGTIEASTYTDYKKCAERVRKTLGDMPITELTTQRIDAWDEAMAKRYAVNTAKKTRVVLRASMADARDKGLIDVNPVRERRKSKRERIAEKNDTTTQKHNYLDRESRTRLVRGLDTMADGPVTMAARIALYCGLRRGECCGLVWQDVDLAGGFISVRRAIGTGEGGQYVKMPKSDEVRDVPMPPELTRTLKRWRRECARLALQAGCDIERCWVIGNPSIQAASECLALNAHGKPEGNMHPTTLSREWEALAKWTGVYGALGKTPTFHNLRHTFAYVMANEMQMPVKDLAEILGHGNTKTTEQYYIAENREAKRRHLAQAMKEAYENGTMSDAPARVAKLDRTGTD</sequence>
<dbReference type="AlphaFoldDB" id="A0A6N7X660"/>
<comment type="similarity">
    <text evidence="1">Belongs to the 'phage' integrase family.</text>
</comment>
<dbReference type="GO" id="GO:0015074">
    <property type="term" value="P:DNA integration"/>
    <property type="evidence" value="ECO:0007669"/>
    <property type="project" value="InterPro"/>
</dbReference>
<gene>
    <name evidence="6" type="ORF">FYJ69_02235</name>
</gene>
<protein>
    <submittedName>
        <fullName evidence="6">Site-specific integrase</fullName>
    </submittedName>
</protein>
<dbReference type="EMBL" id="VUND01000001">
    <property type="protein sequence ID" value="MST59732.1"/>
    <property type="molecule type" value="Genomic_DNA"/>
</dbReference>
<dbReference type="Pfam" id="PF00589">
    <property type="entry name" value="Phage_integrase"/>
    <property type="match status" value="1"/>
</dbReference>
<dbReference type="InterPro" id="IPR013762">
    <property type="entry name" value="Integrase-like_cat_sf"/>
</dbReference>
<dbReference type="PANTHER" id="PTHR30349:SF64">
    <property type="entry name" value="PROPHAGE INTEGRASE INTD-RELATED"/>
    <property type="match status" value="1"/>
</dbReference>
<evidence type="ECO:0000256" key="1">
    <source>
        <dbReference type="ARBA" id="ARBA00008857"/>
    </source>
</evidence>
<feature type="domain" description="Tyr recombinase" evidence="5">
    <location>
        <begin position="225"/>
        <end position="449"/>
    </location>
</feature>
<dbReference type="PROSITE" id="PS51898">
    <property type="entry name" value="TYR_RECOMBINASE"/>
    <property type="match status" value="1"/>
</dbReference>